<evidence type="ECO:0000256" key="5">
    <source>
        <dbReference type="ARBA" id="ARBA00022989"/>
    </source>
</evidence>
<dbReference type="Proteomes" id="UP000028725">
    <property type="component" value="Unassembled WGS sequence"/>
</dbReference>
<dbReference type="RefSeq" id="WP_044187618.1">
    <property type="nucleotide sequence ID" value="NZ_JMCB01000005.1"/>
</dbReference>
<keyword evidence="5 7" id="KW-1133">Transmembrane helix</keyword>
<protein>
    <submittedName>
        <fullName evidence="9">Carbon starvation protein A</fullName>
    </submittedName>
</protein>
<dbReference type="InterPro" id="IPR003706">
    <property type="entry name" value="CstA_N"/>
</dbReference>
<feature type="transmembrane region" description="Helical" evidence="7">
    <location>
        <begin position="167"/>
        <end position="188"/>
    </location>
</feature>
<comment type="caution">
    <text evidence="9">The sequence shown here is derived from an EMBL/GenBank/DDBJ whole genome shotgun (WGS) entry which is preliminary data.</text>
</comment>
<evidence type="ECO:0000256" key="3">
    <source>
        <dbReference type="ARBA" id="ARBA00022475"/>
    </source>
</evidence>
<comment type="similarity">
    <text evidence="2">Belongs to the peptide transporter carbon starvation (CstA) (TC 2.A.114) family.</text>
</comment>
<dbReference type="Pfam" id="PF02554">
    <property type="entry name" value="CstA"/>
    <property type="match status" value="2"/>
</dbReference>
<sequence>MSLPLIAGLFLVLLALGYHFYGGFIARQYNLDDGAVTPAHAKQDGVDFIPTKPFYLLGQHFSAIAAAGPIAGPILAAQQFGWLPALMWISFGVVFIGAVHDLSTLIASVRHGGVSIAEVVREHLGPRAGVAMLLFIWVALIYVIVAFTDATASTFVSGDADLAGLTFRFNPGGAVAAASIMYLVLAVVMGVVDRFLKPPLWLQTVLFVPATLGAVWLGTQVSTVLVMDAKAWSVLILAYCFVASLTPVWILLQPRGYLGGFVLYAALAIGVVGIFYGGLKGELSIQQPAFNGFQVGGAGGALFPFLFVTIACGACSGFHGLVCSGTTSKQIDKESHVHPVGYGAMLLEGFVAVIALATVMIATKADLTGKAPGAVYGMGLGRLLVTIIGPEHLLFATTFGAMAFSTFVFDTLDVSTRLGRYILQELTGAKGRTAAGLATAITCGVPMLFVLLAGTGAWRSFWTLFGTSNQLLASLSLLGICVWLKKSGKRYAYALLPMLFVGAVTLTSLVLQIRDAFFVPEATAAVRLNGVVALVLLALALSLFVAGGRVLLNRDGARPAPAV</sequence>
<keyword evidence="3" id="KW-1003">Cell membrane</keyword>
<gene>
    <name evidence="9" type="ORF">DB31_6874</name>
</gene>
<dbReference type="PATRIC" id="fig|394096.3.peg.2918"/>
<feature type="transmembrane region" description="Helical" evidence="7">
    <location>
        <begin position="531"/>
        <end position="552"/>
    </location>
</feature>
<comment type="subcellular location">
    <subcellularLocation>
        <location evidence="1">Cell membrane</location>
        <topology evidence="1">Multi-pass membrane protein</topology>
    </subcellularLocation>
</comment>
<feature type="transmembrane region" description="Helical" evidence="7">
    <location>
        <begin position="491"/>
        <end position="511"/>
    </location>
</feature>
<keyword evidence="10" id="KW-1185">Reference proteome</keyword>
<feature type="transmembrane region" description="Helical" evidence="7">
    <location>
        <begin position="433"/>
        <end position="455"/>
    </location>
</feature>
<feature type="transmembrane region" description="Helical" evidence="7">
    <location>
        <begin position="299"/>
        <end position="322"/>
    </location>
</feature>
<evidence type="ECO:0000256" key="6">
    <source>
        <dbReference type="ARBA" id="ARBA00023136"/>
    </source>
</evidence>
<dbReference type="PANTHER" id="PTHR30252:SF4">
    <property type="entry name" value="CARBON STARVATION"/>
    <property type="match status" value="1"/>
</dbReference>
<dbReference type="EMBL" id="JMCB01000005">
    <property type="protein sequence ID" value="KFE68972.1"/>
    <property type="molecule type" value="Genomic_DNA"/>
</dbReference>
<feature type="transmembrane region" description="Helical" evidence="7">
    <location>
        <begin position="461"/>
        <end position="484"/>
    </location>
</feature>
<evidence type="ECO:0000256" key="2">
    <source>
        <dbReference type="ARBA" id="ARBA00007755"/>
    </source>
</evidence>
<evidence type="ECO:0000313" key="10">
    <source>
        <dbReference type="Proteomes" id="UP000028725"/>
    </source>
</evidence>
<reference evidence="9 10" key="1">
    <citation type="submission" date="2014-04" db="EMBL/GenBank/DDBJ databases">
        <title>Genome assembly of Hyalangium minutum DSM 14724.</title>
        <authorList>
            <person name="Sharma G."/>
            <person name="Subramanian S."/>
        </authorList>
    </citation>
    <scope>NUCLEOTIDE SEQUENCE [LARGE SCALE GENOMIC DNA]</scope>
    <source>
        <strain evidence="9 10">DSM 14724</strain>
    </source>
</reference>
<feature type="transmembrane region" description="Helical" evidence="7">
    <location>
        <begin position="200"/>
        <end position="219"/>
    </location>
</feature>
<dbReference type="GO" id="GO:0009267">
    <property type="term" value="P:cellular response to starvation"/>
    <property type="evidence" value="ECO:0007669"/>
    <property type="project" value="InterPro"/>
</dbReference>
<feature type="transmembrane region" description="Helical" evidence="7">
    <location>
        <begin position="128"/>
        <end position="147"/>
    </location>
</feature>
<dbReference type="InterPro" id="IPR051605">
    <property type="entry name" value="CstA"/>
</dbReference>
<evidence type="ECO:0000256" key="7">
    <source>
        <dbReference type="SAM" id="Phobius"/>
    </source>
</evidence>
<keyword evidence="6 7" id="KW-0472">Membrane</keyword>
<evidence type="ECO:0000256" key="1">
    <source>
        <dbReference type="ARBA" id="ARBA00004651"/>
    </source>
</evidence>
<feature type="transmembrane region" description="Helical" evidence="7">
    <location>
        <begin position="342"/>
        <end position="362"/>
    </location>
</feature>
<dbReference type="OrthoDB" id="9761224at2"/>
<accession>A0A085WMQ9</accession>
<dbReference type="PANTHER" id="PTHR30252">
    <property type="entry name" value="INNER MEMBRANE PEPTIDE TRANSPORTER"/>
    <property type="match status" value="1"/>
</dbReference>
<evidence type="ECO:0000256" key="4">
    <source>
        <dbReference type="ARBA" id="ARBA00022692"/>
    </source>
</evidence>
<feature type="transmembrane region" description="Helical" evidence="7">
    <location>
        <begin position="393"/>
        <end position="412"/>
    </location>
</feature>
<feature type="transmembrane region" description="Helical" evidence="7">
    <location>
        <begin position="231"/>
        <end position="252"/>
    </location>
</feature>
<feature type="domain" description="CstA N-terminal" evidence="8">
    <location>
        <begin position="371"/>
        <end position="508"/>
    </location>
</feature>
<name>A0A085WMQ9_9BACT</name>
<feature type="transmembrane region" description="Helical" evidence="7">
    <location>
        <begin position="261"/>
        <end position="279"/>
    </location>
</feature>
<evidence type="ECO:0000313" key="9">
    <source>
        <dbReference type="EMBL" id="KFE68972.1"/>
    </source>
</evidence>
<dbReference type="AlphaFoldDB" id="A0A085WMQ9"/>
<dbReference type="STRING" id="394096.DB31_6874"/>
<feature type="transmembrane region" description="Helical" evidence="7">
    <location>
        <begin position="85"/>
        <end position="107"/>
    </location>
</feature>
<feature type="domain" description="CstA N-terminal" evidence="8">
    <location>
        <begin position="11"/>
        <end position="365"/>
    </location>
</feature>
<dbReference type="GO" id="GO:0005886">
    <property type="term" value="C:plasma membrane"/>
    <property type="evidence" value="ECO:0007669"/>
    <property type="project" value="UniProtKB-SubCell"/>
</dbReference>
<organism evidence="9 10">
    <name type="scientific">Hyalangium minutum</name>
    <dbReference type="NCBI Taxonomy" id="394096"/>
    <lineage>
        <taxon>Bacteria</taxon>
        <taxon>Pseudomonadati</taxon>
        <taxon>Myxococcota</taxon>
        <taxon>Myxococcia</taxon>
        <taxon>Myxococcales</taxon>
        <taxon>Cystobacterineae</taxon>
        <taxon>Archangiaceae</taxon>
        <taxon>Hyalangium</taxon>
    </lineage>
</organism>
<keyword evidence="4 7" id="KW-0812">Transmembrane</keyword>
<evidence type="ECO:0000259" key="8">
    <source>
        <dbReference type="Pfam" id="PF02554"/>
    </source>
</evidence>
<proteinExistence type="inferred from homology"/>